<keyword evidence="3" id="KW-0808">Transferase</keyword>
<dbReference type="RefSeq" id="WP_152158190.1">
    <property type="nucleotide sequence ID" value="NZ_WEHX01000027.1"/>
</dbReference>
<dbReference type="PANTHER" id="PTHR35340:SF10">
    <property type="entry name" value="CYTOPLASMIC PROTEIN"/>
    <property type="match status" value="1"/>
</dbReference>
<dbReference type="Pfam" id="PF17425">
    <property type="entry name" value="Arylsulfotran_N"/>
    <property type="match status" value="1"/>
</dbReference>
<organism evidence="3 4">
    <name type="scientific">Sutterella seckii</name>
    <dbReference type="NCBI Taxonomy" id="1944635"/>
    <lineage>
        <taxon>Bacteria</taxon>
        <taxon>Pseudomonadati</taxon>
        <taxon>Pseudomonadota</taxon>
        <taxon>Betaproteobacteria</taxon>
        <taxon>Burkholderiales</taxon>
        <taxon>Sutterellaceae</taxon>
        <taxon>Sutterella</taxon>
    </lineage>
</organism>
<dbReference type="Gene3D" id="2.60.40.3100">
    <property type="entry name" value="Arylsulphate sulphotransferase monomer, N-terminal domain"/>
    <property type="match status" value="1"/>
</dbReference>
<dbReference type="PANTHER" id="PTHR35340">
    <property type="entry name" value="PQQ ENZYME REPEAT PROTEIN-RELATED"/>
    <property type="match status" value="1"/>
</dbReference>
<keyword evidence="1" id="KW-0732">Signal</keyword>
<dbReference type="EMBL" id="WEHX01000027">
    <property type="protein sequence ID" value="KAB7660692.1"/>
    <property type="molecule type" value="Genomic_DNA"/>
</dbReference>
<dbReference type="InterPro" id="IPR035391">
    <property type="entry name" value="Arylsulfotran_N"/>
</dbReference>
<dbReference type="GO" id="GO:0004062">
    <property type="term" value="F:aryl sulfotransferase activity"/>
    <property type="evidence" value="ECO:0007669"/>
    <property type="project" value="InterPro"/>
</dbReference>
<evidence type="ECO:0000256" key="1">
    <source>
        <dbReference type="SAM" id="SignalP"/>
    </source>
</evidence>
<comment type="caution">
    <text evidence="3">The sequence shown here is derived from an EMBL/GenBank/DDBJ whole genome shotgun (WGS) entry which is preliminary data.</text>
</comment>
<evidence type="ECO:0000313" key="3">
    <source>
        <dbReference type="EMBL" id="KAB7660692.1"/>
    </source>
</evidence>
<dbReference type="InterPro" id="IPR010262">
    <property type="entry name" value="Arylsulfotransferase_bact"/>
</dbReference>
<protein>
    <submittedName>
        <fullName evidence="3">Aryl-sulfate sulfotransferase</fullName>
    </submittedName>
</protein>
<reference evidence="3 4" key="1">
    <citation type="submission" date="2019-10" db="EMBL/GenBank/DDBJ databases">
        <title>Genome diversity of Sutterella seckii.</title>
        <authorList>
            <person name="Chaplin A.V."/>
            <person name="Sokolova S.R."/>
            <person name="Mosin K.A."/>
            <person name="Ivanova E.L."/>
            <person name="Kochetkova T.O."/>
            <person name="Goltsov A.Y."/>
            <person name="Trofimov D.Y."/>
            <person name="Efimov B.A."/>
        </authorList>
    </citation>
    <scope>NUCLEOTIDE SEQUENCE [LARGE SCALE GENOMIC DNA]</scope>
    <source>
        <strain evidence="3 4">ASD393</strain>
    </source>
</reference>
<sequence length="608" mass="68062">MSFSSKLTPVALSLALVAGFSLPSAVMASGGGSGPAVQYVAPGKIGEIVVNPYKIAPLTAIIKNGGYELKDASVRIVPKAGGQEIAYKVSNKALRTYAGIPVFGLYPDYNNKVEVSYTYIYNGKETRVEKEVYTMYAPAVYTPVNGSMAQHHNMFETEVVKVDPEFKDRLYLINNFLSTAPKQGRVVWNNPTGGALEWNYYPQNAILDTKGEVRWYMHVEPIYDPETIYRSGIMMGFHQNPDGAFTFGYGQRYAKYDLMGREIFNRRLPDGYADFSHALDPAQNGHLFLRVSNADYRRPDGKRVHTVRDVIAEVDQNGQVVDDFRLYDILDPYRDNVIKAMDQGAVCLNIDATKSGHTLSAAELAAMDKNDQFGDIAGVGPGRNWAHVNSVDYDPSDDSIIISSRHQSAVVKIGRDKKVKWILASPEGWRGELAKKVLTPVDANGNKIKCEGSKCEGGFDWTWTQHTGWRIDSKSDKNVFYLSVFDNGDARGMEQPPLPDMKYSRAVIYKIDQNKMTVQQIWEYGKERGFEWYSPITSLVEYQTDKNSVMVYSATASLIMKEFNTKAPNPVINEFKWGAKEPSVEIRIKSSLGYQAMPVSLEKAFDLK</sequence>
<name>A0A6I1EKD2_9BURK</name>
<feature type="signal peptide" evidence="1">
    <location>
        <begin position="1"/>
        <end position="28"/>
    </location>
</feature>
<gene>
    <name evidence="3" type="ORF">GBM95_05595</name>
</gene>
<dbReference type="InterPro" id="IPR053143">
    <property type="entry name" value="Arylsulfate_ST"/>
</dbReference>
<dbReference type="OrthoDB" id="304912at2"/>
<evidence type="ECO:0000313" key="4">
    <source>
        <dbReference type="Proteomes" id="UP000430564"/>
    </source>
</evidence>
<feature type="domain" description="Arylsulfotransferase N-terminal" evidence="2">
    <location>
        <begin position="48"/>
        <end position="138"/>
    </location>
</feature>
<dbReference type="Proteomes" id="UP000430564">
    <property type="component" value="Unassembled WGS sequence"/>
</dbReference>
<evidence type="ECO:0000259" key="2">
    <source>
        <dbReference type="Pfam" id="PF17425"/>
    </source>
</evidence>
<dbReference type="AlphaFoldDB" id="A0A6I1EKD2"/>
<accession>A0A6I1EKD2</accession>
<proteinExistence type="predicted"/>
<feature type="chain" id="PRO_5026327189" evidence="1">
    <location>
        <begin position="29"/>
        <end position="608"/>
    </location>
</feature>
<dbReference type="Pfam" id="PF05935">
    <property type="entry name" value="Arylsulfotrans"/>
    <property type="match status" value="1"/>
</dbReference>
<dbReference type="InterPro" id="IPR038477">
    <property type="entry name" value="ASST_N_sf"/>
</dbReference>